<reference evidence="1" key="1">
    <citation type="submission" date="2020-07" db="EMBL/GenBank/DDBJ databases">
        <title>Vallitalea pronyensis genome.</title>
        <authorList>
            <person name="Postec A."/>
        </authorList>
    </citation>
    <scope>NUCLEOTIDE SEQUENCE</scope>
    <source>
        <strain evidence="1">FatNI3</strain>
    </source>
</reference>
<dbReference type="AlphaFoldDB" id="A0A8J8MMN5"/>
<protein>
    <submittedName>
        <fullName evidence="1">Uncharacterized protein</fullName>
    </submittedName>
</protein>
<evidence type="ECO:0000313" key="1">
    <source>
        <dbReference type="EMBL" id="QUI24068.1"/>
    </source>
</evidence>
<dbReference type="Proteomes" id="UP000683246">
    <property type="component" value="Chromosome"/>
</dbReference>
<dbReference type="RefSeq" id="WP_212694760.1">
    <property type="nucleotide sequence ID" value="NZ_CP058649.1"/>
</dbReference>
<gene>
    <name evidence="1" type="ORF">HZI73_17990</name>
</gene>
<organism evidence="1 2">
    <name type="scientific">Vallitalea pronyensis</name>
    <dbReference type="NCBI Taxonomy" id="1348613"/>
    <lineage>
        <taxon>Bacteria</taxon>
        <taxon>Bacillati</taxon>
        <taxon>Bacillota</taxon>
        <taxon>Clostridia</taxon>
        <taxon>Lachnospirales</taxon>
        <taxon>Vallitaleaceae</taxon>
        <taxon>Vallitalea</taxon>
    </lineage>
</organism>
<sequence length="350" mass="38210">MKRLLCKLTDYKSVAIIGMGKNVGKTTLLNFLLNKARGTCTLGLTSIGRDGEAIDVVTGTKKPRIWVYSGTIMATAHQCVSMSDITLDIMATTGMNTPMGEIIIVKALTDGYIELAGPSVNQQLQKLYDTLISLGCTTVLCDGAISRKTSASPAITEAAILSTGASVHEDMRLVIEDTVHVVRLLSIPMTKDDNVREIAQQYEDKKVIIIDQDNHVKPLSLVTALSSMDSILEQLHARSKYILIRGVLTDDMLKRIMTGTKKAMTVIVEDGTKLMLSCDLYERFMKSGGRIDVLHSINLIGVSINPVSPDGYTFDSKAFKEELAGRISVPVFNVYDSDFEVRGDDHTSNG</sequence>
<proteinExistence type="predicted"/>
<name>A0A8J8MMN5_9FIRM</name>
<accession>A0A8J8MMN5</accession>
<keyword evidence="2" id="KW-1185">Reference proteome</keyword>
<dbReference type="EMBL" id="CP058649">
    <property type="protein sequence ID" value="QUI24068.1"/>
    <property type="molecule type" value="Genomic_DNA"/>
</dbReference>
<dbReference type="KEGG" id="vpy:HZI73_17990"/>
<evidence type="ECO:0000313" key="2">
    <source>
        <dbReference type="Proteomes" id="UP000683246"/>
    </source>
</evidence>